<protein>
    <submittedName>
        <fullName evidence="2">Uncharacterized protein</fullName>
    </submittedName>
</protein>
<sequence length="62" mass="6840">MTEGRRALEDTVLTMSDPALESALAESDLVLALAEGMDRDDDGSRAEKHRTASSTYRRELDL</sequence>
<feature type="non-terminal residue" evidence="2">
    <location>
        <position position="62"/>
    </location>
</feature>
<organism evidence="2">
    <name type="scientific">marine sediment metagenome</name>
    <dbReference type="NCBI Taxonomy" id="412755"/>
    <lineage>
        <taxon>unclassified sequences</taxon>
        <taxon>metagenomes</taxon>
        <taxon>ecological metagenomes</taxon>
    </lineage>
</organism>
<reference evidence="2" key="1">
    <citation type="journal article" date="2015" name="Nature">
        <title>Complex archaea that bridge the gap between prokaryotes and eukaryotes.</title>
        <authorList>
            <person name="Spang A."/>
            <person name="Saw J.H."/>
            <person name="Jorgensen S.L."/>
            <person name="Zaremba-Niedzwiedzka K."/>
            <person name="Martijn J."/>
            <person name="Lind A.E."/>
            <person name="van Eijk R."/>
            <person name="Schleper C."/>
            <person name="Guy L."/>
            <person name="Ettema T.J."/>
        </authorList>
    </citation>
    <scope>NUCLEOTIDE SEQUENCE</scope>
</reference>
<proteinExistence type="predicted"/>
<accession>A0A0F9AX00</accession>
<feature type="compositionally biased region" description="Basic and acidic residues" evidence="1">
    <location>
        <begin position="42"/>
        <end position="62"/>
    </location>
</feature>
<evidence type="ECO:0000256" key="1">
    <source>
        <dbReference type="SAM" id="MobiDB-lite"/>
    </source>
</evidence>
<dbReference type="EMBL" id="LAZR01040595">
    <property type="protein sequence ID" value="KKL14109.1"/>
    <property type="molecule type" value="Genomic_DNA"/>
</dbReference>
<comment type="caution">
    <text evidence="2">The sequence shown here is derived from an EMBL/GenBank/DDBJ whole genome shotgun (WGS) entry which is preliminary data.</text>
</comment>
<evidence type="ECO:0000313" key="2">
    <source>
        <dbReference type="EMBL" id="KKL14109.1"/>
    </source>
</evidence>
<dbReference type="AlphaFoldDB" id="A0A0F9AX00"/>
<name>A0A0F9AX00_9ZZZZ</name>
<gene>
    <name evidence="2" type="ORF">LCGC14_2519090</name>
</gene>
<feature type="region of interest" description="Disordered" evidence="1">
    <location>
        <begin position="38"/>
        <end position="62"/>
    </location>
</feature>